<protein>
    <submittedName>
        <fullName evidence="3">Cupredoxin domain-containing protein</fullName>
    </submittedName>
</protein>
<reference evidence="3 4" key="1">
    <citation type="submission" date="2020-04" db="EMBL/GenBank/DDBJ databases">
        <title>Description of novel Gluconacetobacter.</title>
        <authorList>
            <person name="Sombolestani A."/>
        </authorList>
    </citation>
    <scope>NUCLEOTIDE SEQUENCE [LARGE SCALE GENOMIC DNA]</scope>
    <source>
        <strain evidence="3 4">LMG 21312</strain>
    </source>
</reference>
<comment type="caution">
    <text evidence="3">The sequence shown here is derived from an EMBL/GenBank/DDBJ whole genome shotgun (WGS) entry which is preliminary data.</text>
</comment>
<dbReference type="SUPFAM" id="SSF49503">
    <property type="entry name" value="Cupredoxins"/>
    <property type="match status" value="1"/>
</dbReference>
<evidence type="ECO:0000313" key="3">
    <source>
        <dbReference type="EMBL" id="MBB2175661.1"/>
    </source>
</evidence>
<accession>A0A7W4P2Z8</accession>
<evidence type="ECO:0000259" key="2">
    <source>
        <dbReference type="Pfam" id="PF13473"/>
    </source>
</evidence>
<dbReference type="Proteomes" id="UP000561066">
    <property type="component" value="Unassembled WGS sequence"/>
</dbReference>
<evidence type="ECO:0000313" key="4">
    <source>
        <dbReference type="Proteomes" id="UP000561066"/>
    </source>
</evidence>
<feature type="signal peptide" evidence="1">
    <location>
        <begin position="1"/>
        <end position="23"/>
    </location>
</feature>
<feature type="domain" description="EfeO-type cupredoxin-like" evidence="2">
    <location>
        <begin position="8"/>
        <end position="109"/>
    </location>
</feature>
<proteinExistence type="predicted"/>
<dbReference type="RefSeq" id="WP_182942653.1">
    <property type="nucleotide sequence ID" value="NZ_JABEQH010000007.1"/>
</dbReference>
<dbReference type="AlphaFoldDB" id="A0A7W4P2Z8"/>
<keyword evidence="1" id="KW-0732">Signal</keyword>
<feature type="chain" id="PRO_5031447972" evidence="1">
    <location>
        <begin position="24"/>
        <end position="113"/>
    </location>
</feature>
<gene>
    <name evidence="3" type="ORF">HLH21_06905</name>
</gene>
<dbReference type="EMBL" id="JABEQH010000007">
    <property type="protein sequence ID" value="MBB2175661.1"/>
    <property type="molecule type" value="Genomic_DNA"/>
</dbReference>
<keyword evidence="4" id="KW-1185">Reference proteome</keyword>
<dbReference type="InterPro" id="IPR028096">
    <property type="entry name" value="EfeO_Cupredoxin"/>
</dbReference>
<dbReference type="InterPro" id="IPR008972">
    <property type="entry name" value="Cupredoxin"/>
</dbReference>
<dbReference type="Gene3D" id="2.60.40.420">
    <property type="entry name" value="Cupredoxins - blue copper proteins"/>
    <property type="match status" value="1"/>
</dbReference>
<name>A0A7W4P2Z8_9PROT</name>
<organism evidence="3 4">
    <name type="scientific">Gluconacetobacter johannae</name>
    <dbReference type="NCBI Taxonomy" id="112140"/>
    <lineage>
        <taxon>Bacteria</taxon>
        <taxon>Pseudomonadati</taxon>
        <taxon>Pseudomonadota</taxon>
        <taxon>Alphaproteobacteria</taxon>
        <taxon>Acetobacterales</taxon>
        <taxon>Acetobacteraceae</taxon>
        <taxon>Gluconacetobacter</taxon>
    </lineage>
</organism>
<evidence type="ECO:0000256" key="1">
    <source>
        <dbReference type="SAM" id="SignalP"/>
    </source>
</evidence>
<dbReference type="Pfam" id="PF13473">
    <property type="entry name" value="Cupredoxin_1"/>
    <property type="match status" value="1"/>
</dbReference>
<sequence>MRIALPLVILMSATMANVGTAHAQDPIRLEVKNHHFIPDHFTVPAGQRFVIELTNHDDTVDEFESYDLKFEKIVVSGGTISVHAGPLHPGTYKFFDDYHPDSATGTVTVTEAP</sequence>